<dbReference type="AlphaFoldDB" id="A0A4R2JYP5"/>
<feature type="domain" description="NADPH-dependent FMN reductase-like" evidence="3">
    <location>
        <begin position="1"/>
        <end position="134"/>
    </location>
</feature>
<protein>
    <submittedName>
        <fullName evidence="4">Multimeric flavodoxin WrbA</fullName>
    </submittedName>
</protein>
<comment type="caution">
    <text evidence="4">The sequence shown here is derived from an EMBL/GenBank/DDBJ whole genome shotgun (WGS) entry which is preliminary data.</text>
</comment>
<evidence type="ECO:0000313" key="5">
    <source>
        <dbReference type="Proteomes" id="UP000295680"/>
    </source>
</evidence>
<dbReference type="RefSeq" id="WP_132111164.1">
    <property type="nucleotide sequence ID" value="NZ_SLWS01000001.1"/>
</dbReference>
<evidence type="ECO:0000256" key="1">
    <source>
        <dbReference type="ARBA" id="ARBA00022630"/>
    </source>
</evidence>
<dbReference type="Proteomes" id="UP000295680">
    <property type="component" value="Unassembled WGS sequence"/>
</dbReference>
<dbReference type="GO" id="GO:0016491">
    <property type="term" value="F:oxidoreductase activity"/>
    <property type="evidence" value="ECO:0007669"/>
    <property type="project" value="InterPro"/>
</dbReference>
<keyword evidence="5" id="KW-1185">Reference proteome</keyword>
<dbReference type="InterPro" id="IPR051796">
    <property type="entry name" value="ISF_SsuE-like"/>
</dbReference>
<proteinExistence type="predicted"/>
<evidence type="ECO:0000313" key="4">
    <source>
        <dbReference type="EMBL" id="TCO65034.1"/>
    </source>
</evidence>
<dbReference type="SUPFAM" id="SSF52218">
    <property type="entry name" value="Flavoproteins"/>
    <property type="match status" value="1"/>
</dbReference>
<sequence length="179" mass="20139">MKILFLLGSSRAGGNTETLARRAAETLPADAEQRWLNLNDFPLPEFRDVRHTIRIPPAPTGHEKTLLDASLWATDIVIASPLYWYSVSAPVKQYLDYWSGWMYLPDTSFKPRMREKTLWGVSVAEELGMEEHLVGTLQRSANYLKMRWGGVLVGNGNRPDDVLNDASALVAAKSFFQTV</sequence>
<gene>
    <name evidence="4" type="ORF">EV192_101818</name>
</gene>
<accession>A0A4R2JYP5</accession>
<dbReference type="EMBL" id="SLWS01000001">
    <property type="protein sequence ID" value="TCO65034.1"/>
    <property type="molecule type" value="Genomic_DNA"/>
</dbReference>
<dbReference type="PANTHER" id="PTHR43278:SF4">
    <property type="entry name" value="NAD(P)H-DEPENDENT FMN-CONTAINING OXIDOREDUCTASE YWQN-RELATED"/>
    <property type="match status" value="1"/>
</dbReference>
<evidence type="ECO:0000259" key="3">
    <source>
        <dbReference type="Pfam" id="PF03358"/>
    </source>
</evidence>
<dbReference type="InterPro" id="IPR029039">
    <property type="entry name" value="Flavoprotein-like_sf"/>
</dbReference>
<dbReference type="Pfam" id="PF03358">
    <property type="entry name" value="FMN_red"/>
    <property type="match status" value="1"/>
</dbReference>
<name>A0A4R2JYP5_9PSEU</name>
<keyword evidence="2" id="KW-0288">FMN</keyword>
<evidence type="ECO:0000256" key="2">
    <source>
        <dbReference type="ARBA" id="ARBA00022643"/>
    </source>
</evidence>
<dbReference type="PANTHER" id="PTHR43278">
    <property type="entry name" value="NAD(P)H-DEPENDENT FMN-CONTAINING OXIDOREDUCTASE YWQN-RELATED"/>
    <property type="match status" value="1"/>
</dbReference>
<organism evidence="4 5">
    <name type="scientific">Actinocrispum wychmicini</name>
    <dbReference type="NCBI Taxonomy" id="1213861"/>
    <lineage>
        <taxon>Bacteria</taxon>
        <taxon>Bacillati</taxon>
        <taxon>Actinomycetota</taxon>
        <taxon>Actinomycetes</taxon>
        <taxon>Pseudonocardiales</taxon>
        <taxon>Pseudonocardiaceae</taxon>
        <taxon>Actinocrispum</taxon>
    </lineage>
</organism>
<reference evidence="4 5" key="1">
    <citation type="submission" date="2019-03" db="EMBL/GenBank/DDBJ databases">
        <title>Genomic Encyclopedia of Type Strains, Phase IV (KMG-IV): sequencing the most valuable type-strain genomes for metagenomic binning, comparative biology and taxonomic classification.</title>
        <authorList>
            <person name="Goeker M."/>
        </authorList>
    </citation>
    <scope>NUCLEOTIDE SEQUENCE [LARGE SCALE GENOMIC DNA]</scope>
    <source>
        <strain evidence="4 5">DSM 45934</strain>
    </source>
</reference>
<dbReference type="Gene3D" id="3.40.50.360">
    <property type="match status" value="1"/>
</dbReference>
<dbReference type="InterPro" id="IPR005025">
    <property type="entry name" value="FMN_Rdtase-like_dom"/>
</dbReference>
<keyword evidence="1" id="KW-0285">Flavoprotein</keyword>
<dbReference type="OrthoDB" id="9805976at2"/>